<feature type="domain" description="CheB-type methylesterase" evidence="5">
    <location>
        <begin position="7"/>
        <end position="190"/>
    </location>
</feature>
<feature type="active site" evidence="4">
    <location>
        <position position="132"/>
    </location>
</feature>
<dbReference type="InterPro" id="IPR035909">
    <property type="entry name" value="CheB_C"/>
</dbReference>
<evidence type="ECO:0000256" key="3">
    <source>
        <dbReference type="ARBA" id="ARBA00048267"/>
    </source>
</evidence>
<dbReference type="Pfam" id="PF01339">
    <property type="entry name" value="CheB_methylest"/>
    <property type="match status" value="1"/>
</dbReference>
<dbReference type="PANTHER" id="PTHR42872">
    <property type="entry name" value="PROTEIN-GLUTAMATE METHYLESTERASE/PROTEIN-GLUTAMINE GLUTAMINASE"/>
    <property type="match status" value="1"/>
</dbReference>
<dbReference type="Gene3D" id="3.40.50.180">
    <property type="entry name" value="Methylesterase CheB, C-terminal domain"/>
    <property type="match status" value="1"/>
</dbReference>
<evidence type="ECO:0000313" key="7">
    <source>
        <dbReference type="Proteomes" id="UP000772618"/>
    </source>
</evidence>
<evidence type="ECO:0000313" key="6">
    <source>
        <dbReference type="EMBL" id="MBT1703730.1"/>
    </source>
</evidence>
<dbReference type="PANTHER" id="PTHR42872:SF6">
    <property type="entry name" value="PROTEIN-GLUTAMATE METHYLESTERASE_PROTEIN-GLUTAMINE GLUTAMINASE"/>
    <property type="match status" value="1"/>
</dbReference>
<keyword evidence="1 4" id="KW-0378">Hydrolase</keyword>
<organism evidence="6 7">
    <name type="scientific">Chryseosolibacter indicus</name>
    <dbReference type="NCBI Taxonomy" id="2782351"/>
    <lineage>
        <taxon>Bacteria</taxon>
        <taxon>Pseudomonadati</taxon>
        <taxon>Bacteroidota</taxon>
        <taxon>Cytophagia</taxon>
        <taxon>Cytophagales</taxon>
        <taxon>Chryseotaleaceae</taxon>
        <taxon>Chryseosolibacter</taxon>
    </lineage>
</organism>
<dbReference type="CDD" id="cd16434">
    <property type="entry name" value="CheB-CheR_fusion"/>
    <property type="match status" value="1"/>
</dbReference>
<dbReference type="InterPro" id="IPR000673">
    <property type="entry name" value="Sig_transdc_resp-reg_Me-estase"/>
</dbReference>
<dbReference type="Proteomes" id="UP000772618">
    <property type="component" value="Unassembled WGS sequence"/>
</dbReference>
<feature type="active site" evidence="4">
    <location>
        <position position="13"/>
    </location>
</feature>
<comment type="catalytic activity">
    <reaction evidence="3">
        <text>[protein]-L-glutamate 5-O-methyl ester + H2O = L-glutamyl-[protein] + methanol + H(+)</text>
        <dbReference type="Rhea" id="RHEA:23236"/>
        <dbReference type="Rhea" id="RHEA-COMP:10208"/>
        <dbReference type="Rhea" id="RHEA-COMP:10311"/>
        <dbReference type="ChEBI" id="CHEBI:15377"/>
        <dbReference type="ChEBI" id="CHEBI:15378"/>
        <dbReference type="ChEBI" id="CHEBI:17790"/>
        <dbReference type="ChEBI" id="CHEBI:29973"/>
        <dbReference type="ChEBI" id="CHEBI:82795"/>
        <dbReference type="EC" id="3.1.1.61"/>
    </reaction>
</comment>
<evidence type="ECO:0000259" key="5">
    <source>
        <dbReference type="PROSITE" id="PS50122"/>
    </source>
</evidence>
<proteinExistence type="predicted"/>
<dbReference type="RefSeq" id="WP_254153692.1">
    <property type="nucleotide sequence ID" value="NZ_JAHESD010000019.1"/>
</dbReference>
<sequence length="202" mass="22719">MDYNFYIAALGASAGGLKALKSYFSNVKDVENIAYVVVLHSKRDYESHLPQILARHTSTPIVEIEQGMAIERGKIFIHPPAMKVTLKEGHFILSERSSLELLNRTINHFLNSLAEDAKDKVIGVIMSGTGNDGTEGFHAIEKNRGITLVQDPETAEFDGMPNHSIKYDHPTFILPPDKMPKEIENYVRQNLQLEEHITHINI</sequence>
<gene>
    <name evidence="6" type="ORF">KK060_10595</name>
</gene>
<evidence type="ECO:0000256" key="2">
    <source>
        <dbReference type="ARBA" id="ARBA00039140"/>
    </source>
</evidence>
<evidence type="ECO:0000256" key="4">
    <source>
        <dbReference type="PROSITE-ProRule" id="PRU00050"/>
    </source>
</evidence>
<evidence type="ECO:0000256" key="1">
    <source>
        <dbReference type="ARBA" id="ARBA00022801"/>
    </source>
</evidence>
<name>A0ABS5VSB2_9BACT</name>
<dbReference type="EMBL" id="JAHESD010000019">
    <property type="protein sequence ID" value="MBT1703730.1"/>
    <property type="molecule type" value="Genomic_DNA"/>
</dbReference>
<keyword evidence="7" id="KW-1185">Reference proteome</keyword>
<dbReference type="EC" id="3.1.1.61" evidence="2"/>
<comment type="caution">
    <text evidence="6">The sequence shown here is derived from an EMBL/GenBank/DDBJ whole genome shotgun (WGS) entry which is preliminary data.</text>
</comment>
<feature type="active site" evidence="4">
    <location>
        <position position="40"/>
    </location>
</feature>
<dbReference type="SUPFAM" id="SSF52738">
    <property type="entry name" value="Methylesterase CheB, C-terminal domain"/>
    <property type="match status" value="1"/>
</dbReference>
<keyword evidence="4" id="KW-0145">Chemotaxis</keyword>
<reference evidence="6 7" key="1">
    <citation type="submission" date="2021-05" db="EMBL/GenBank/DDBJ databases">
        <title>A Polyphasic approach of four new species of the genus Ohtaekwangia: Ohtaekwangia histidinii sp. nov., Ohtaekwangia cretensis sp. nov., Ohtaekwangia indiensis sp. nov., Ohtaekwangia reichenbachii sp. nov. from diverse environment.</title>
        <authorList>
            <person name="Octaviana S."/>
        </authorList>
    </citation>
    <scope>NUCLEOTIDE SEQUENCE [LARGE SCALE GENOMIC DNA]</scope>
    <source>
        <strain evidence="6 7">PWU20</strain>
    </source>
</reference>
<protein>
    <recommendedName>
        <fullName evidence="2">protein-glutamate methylesterase</fullName>
        <ecNumber evidence="2">3.1.1.61</ecNumber>
    </recommendedName>
</protein>
<accession>A0ABS5VSB2</accession>
<dbReference type="PROSITE" id="PS50122">
    <property type="entry name" value="CHEB"/>
    <property type="match status" value="1"/>
</dbReference>